<dbReference type="EMBL" id="FXTP01000005">
    <property type="protein sequence ID" value="SMO58127.1"/>
    <property type="molecule type" value="Genomic_DNA"/>
</dbReference>
<protein>
    <submittedName>
        <fullName evidence="1">Uncharacterized protein</fullName>
    </submittedName>
</protein>
<gene>
    <name evidence="1" type="ORF">SAMN06265219_105103</name>
</gene>
<accession>A0A521CFB4</accession>
<reference evidence="1 2" key="1">
    <citation type="submission" date="2017-05" db="EMBL/GenBank/DDBJ databases">
        <authorList>
            <person name="Varghese N."/>
            <person name="Submissions S."/>
        </authorList>
    </citation>
    <scope>NUCLEOTIDE SEQUENCE [LARGE SCALE GENOMIC DNA]</scope>
    <source>
        <strain evidence="1 2">DSM 21985</strain>
    </source>
</reference>
<dbReference type="Proteomes" id="UP000317557">
    <property type="component" value="Unassembled WGS sequence"/>
</dbReference>
<keyword evidence="2" id="KW-1185">Reference proteome</keyword>
<organism evidence="1 2">
    <name type="scientific">Gracilimonas mengyeensis</name>
    <dbReference type="NCBI Taxonomy" id="1302730"/>
    <lineage>
        <taxon>Bacteria</taxon>
        <taxon>Pseudomonadati</taxon>
        <taxon>Balneolota</taxon>
        <taxon>Balneolia</taxon>
        <taxon>Balneolales</taxon>
        <taxon>Balneolaceae</taxon>
        <taxon>Gracilimonas</taxon>
    </lineage>
</organism>
<proteinExistence type="predicted"/>
<sequence length="43" mass="5043">MNNVHLNEIERRLLLSSGRTNIKPQDTDKQNLVAFMFWGLDNI</sequence>
<dbReference type="AlphaFoldDB" id="A0A521CFB4"/>
<name>A0A521CFB4_9BACT</name>
<evidence type="ECO:0000313" key="1">
    <source>
        <dbReference type="EMBL" id="SMO58127.1"/>
    </source>
</evidence>
<evidence type="ECO:0000313" key="2">
    <source>
        <dbReference type="Proteomes" id="UP000317557"/>
    </source>
</evidence>